<dbReference type="PANTHER" id="PTHR42188">
    <property type="entry name" value="23S RRNA-SPECIFIC ENDONUCLEASE VAPC20"/>
    <property type="match status" value="1"/>
</dbReference>
<evidence type="ECO:0000313" key="3">
    <source>
        <dbReference type="Proteomes" id="UP000232003"/>
    </source>
</evidence>
<proteinExistence type="predicted"/>
<evidence type="ECO:0000259" key="1">
    <source>
        <dbReference type="Pfam" id="PF01850"/>
    </source>
</evidence>
<dbReference type="KEGG" id="nfl:COO91_00553"/>
<dbReference type="SUPFAM" id="SSF88723">
    <property type="entry name" value="PIN domain-like"/>
    <property type="match status" value="1"/>
</dbReference>
<organism evidence="2 3">
    <name type="scientific">Nostoc flagelliforme CCNUN1</name>
    <dbReference type="NCBI Taxonomy" id="2038116"/>
    <lineage>
        <taxon>Bacteria</taxon>
        <taxon>Bacillati</taxon>
        <taxon>Cyanobacteriota</taxon>
        <taxon>Cyanophyceae</taxon>
        <taxon>Nostocales</taxon>
        <taxon>Nostocaceae</taxon>
        <taxon>Nostoc</taxon>
    </lineage>
</organism>
<dbReference type="PANTHER" id="PTHR42188:SF1">
    <property type="entry name" value="23S RRNA-SPECIFIC ENDONUCLEASE VAPC20"/>
    <property type="match status" value="1"/>
</dbReference>
<dbReference type="GO" id="GO:0004521">
    <property type="term" value="F:RNA endonuclease activity"/>
    <property type="evidence" value="ECO:0007669"/>
    <property type="project" value="InterPro"/>
</dbReference>
<dbReference type="Proteomes" id="UP000232003">
    <property type="component" value="Chromosome"/>
</dbReference>
<evidence type="ECO:0000313" key="2">
    <source>
        <dbReference type="EMBL" id="AUB34724.1"/>
    </source>
</evidence>
<dbReference type="InterPro" id="IPR029060">
    <property type="entry name" value="PIN-like_dom_sf"/>
</dbReference>
<protein>
    <submittedName>
        <fullName evidence="2">Putative nucleic acid-binding protein, containings PIN domain</fullName>
    </submittedName>
</protein>
<reference evidence="2 3" key="1">
    <citation type="submission" date="2017-11" db="EMBL/GenBank/DDBJ databases">
        <title>Complete genome of a free-living desiccation-tolerant cyanobacterium and its photosynthetic adaptation to extreme terrestrial habitat.</title>
        <authorList>
            <person name="Shang J."/>
        </authorList>
    </citation>
    <scope>NUCLEOTIDE SEQUENCE [LARGE SCALE GENOMIC DNA]</scope>
    <source>
        <strain evidence="2 3">CCNUN1</strain>
    </source>
</reference>
<dbReference type="Pfam" id="PF01850">
    <property type="entry name" value="PIN"/>
    <property type="match status" value="1"/>
</dbReference>
<dbReference type="Gene3D" id="3.40.50.1010">
    <property type="entry name" value="5'-nuclease"/>
    <property type="match status" value="1"/>
</dbReference>
<sequence>MTKVFVDTAAWIALLNVRDNLHHQASEVMDRLLRLETLLVTTEFVLLEVADALCTPVSRIQTVAFINSLRVLKSVQIIPFDQKLLDEGWMLYSQRPDKDWGLTDCISFAVMTQEGITQAFTSDRHFEQAGFTKLL</sequence>
<dbReference type="InterPro" id="IPR002716">
    <property type="entry name" value="PIN_dom"/>
</dbReference>
<keyword evidence="3" id="KW-1185">Reference proteome</keyword>
<accession>A0A2K8SGX7</accession>
<feature type="domain" description="PIN" evidence="1">
    <location>
        <begin position="4"/>
        <end position="130"/>
    </location>
</feature>
<dbReference type="EMBL" id="CP024785">
    <property type="protein sequence ID" value="AUB34724.1"/>
    <property type="molecule type" value="Genomic_DNA"/>
</dbReference>
<dbReference type="OrthoDB" id="164456at2"/>
<dbReference type="GO" id="GO:0016075">
    <property type="term" value="P:rRNA catabolic process"/>
    <property type="evidence" value="ECO:0007669"/>
    <property type="project" value="TreeGrafter"/>
</dbReference>
<dbReference type="RefSeq" id="WP_100897247.1">
    <property type="nucleotide sequence ID" value="NZ_CAWNNC010000001.1"/>
</dbReference>
<name>A0A2K8SGX7_9NOSO</name>
<dbReference type="AlphaFoldDB" id="A0A2K8SGX7"/>
<dbReference type="InterPro" id="IPR039018">
    <property type="entry name" value="VapC20-like"/>
</dbReference>
<gene>
    <name evidence="2" type="ORF">COO91_00553</name>
</gene>